<keyword evidence="3" id="KW-1185">Reference proteome</keyword>
<feature type="signal peptide" evidence="1">
    <location>
        <begin position="1"/>
        <end position="18"/>
    </location>
</feature>
<keyword evidence="1" id="KW-0732">Signal</keyword>
<dbReference type="EMBL" id="ML737690">
    <property type="protein sequence ID" value="KAE8362888.1"/>
    <property type="molecule type" value="Genomic_DNA"/>
</dbReference>
<dbReference type="GeneID" id="43651941"/>
<dbReference type="OrthoDB" id="10557041at2759"/>
<gene>
    <name evidence="2" type="ORF">BDV27DRAFT_130786</name>
</gene>
<dbReference type="Proteomes" id="UP000326268">
    <property type="component" value="Unassembled WGS sequence"/>
</dbReference>
<proteinExistence type="predicted"/>
<name>A0A5N7A080_9EURO</name>
<protein>
    <recommendedName>
        <fullName evidence="4">Secreted protein</fullName>
    </recommendedName>
</protein>
<organism evidence="2 3">
    <name type="scientific">Aspergillus caelatus</name>
    <dbReference type="NCBI Taxonomy" id="61420"/>
    <lineage>
        <taxon>Eukaryota</taxon>
        <taxon>Fungi</taxon>
        <taxon>Dikarya</taxon>
        <taxon>Ascomycota</taxon>
        <taxon>Pezizomycotina</taxon>
        <taxon>Eurotiomycetes</taxon>
        <taxon>Eurotiomycetidae</taxon>
        <taxon>Eurotiales</taxon>
        <taxon>Aspergillaceae</taxon>
        <taxon>Aspergillus</taxon>
        <taxon>Aspergillus subgen. Circumdati</taxon>
    </lineage>
</organism>
<sequence>MIFRIVRIFLFCLPLRAARRVSPSDRPGLHRSSNVANWESTVRKVSRFRRIFLGDGDCLSSDATCELLCTFSLWKRRSMSIALKKGSWFTVGNEPKKFTGGLGDGLCHFSRPRVNTDANAVLVYSLCLSVAGVSLGLSDWHSGVPCSSAAVPTGGP</sequence>
<dbReference type="AlphaFoldDB" id="A0A5N7A080"/>
<accession>A0A5N7A080</accession>
<reference evidence="2 3" key="1">
    <citation type="submission" date="2019-04" db="EMBL/GenBank/DDBJ databases">
        <title>Friends and foes A comparative genomics studyof 23 Aspergillus species from section Flavi.</title>
        <authorList>
            <consortium name="DOE Joint Genome Institute"/>
            <person name="Kjaerbolling I."/>
            <person name="Vesth T."/>
            <person name="Frisvad J.C."/>
            <person name="Nybo J.L."/>
            <person name="Theobald S."/>
            <person name="Kildgaard S."/>
            <person name="Isbrandt T."/>
            <person name="Kuo A."/>
            <person name="Sato A."/>
            <person name="Lyhne E.K."/>
            <person name="Kogle M.E."/>
            <person name="Wiebenga A."/>
            <person name="Kun R.S."/>
            <person name="Lubbers R.J."/>
            <person name="Makela M.R."/>
            <person name="Barry K."/>
            <person name="Chovatia M."/>
            <person name="Clum A."/>
            <person name="Daum C."/>
            <person name="Haridas S."/>
            <person name="He G."/>
            <person name="LaButti K."/>
            <person name="Lipzen A."/>
            <person name="Mondo S."/>
            <person name="Riley R."/>
            <person name="Salamov A."/>
            <person name="Simmons B.A."/>
            <person name="Magnuson J.K."/>
            <person name="Henrissat B."/>
            <person name="Mortensen U.H."/>
            <person name="Larsen T.O."/>
            <person name="Devries R.P."/>
            <person name="Grigoriev I.V."/>
            <person name="Machida M."/>
            <person name="Baker S.E."/>
            <person name="Andersen M.R."/>
        </authorList>
    </citation>
    <scope>NUCLEOTIDE SEQUENCE [LARGE SCALE GENOMIC DNA]</scope>
    <source>
        <strain evidence="2 3">CBS 763.97</strain>
    </source>
</reference>
<evidence type="ECO:0000256" key="1">
    <source>
        <dbReference type="SAM" id="SignalP"/>
    </source>
</evidence>
<evidence type="ECO:0000313" key="2">
    <source>
        <dbReference type="EMBL" id="KAE8362888.1"/>
    </source>
</evidence>
<dbReference type="RefSeq" id="XP_031925969.1">
    <property type="nucleotide sequence ID" value="XM_032067495.1"/>
</dbReference>
<feature type="chain" id="PRO_5024843308" description="Secreted protein" evidence="1">
    <location>
        <begin position="19"/>
        <end position="156"/>
    </location>
</feature>
<evidence type="ECO:0000313" key="3">
    <source>
        <dbReference type="Proteomes" id="UP000326268"/>
    </source>
</evidence>
<evidence type="ECO:0008006" key="4">
    <source>
        <dbReference type="Google" id="ProtNLM"/>
    </source>
</evidence>